<dbReference type="EMBL" id="FNQK01000008">
    <property type="protein sequence ID" value="SEA22960.1"/>
    <property type="molecule type" value="Genomic_DNA"/>
</dbReference>
<sequence>MNKSLVYLLTCSLLVFLFNCKDASKDPSKNAMPSESSVSTTGGSLKSSTAPISTFFIGFGSDSIWTLELSNEFITFTSEDSRFKHFKIKTPEVTRVADANIKHYKGDTPLGEVVITIAQEDSENEQEQPQYKTTLVFNKTKTEASKTFEGFGNYILDYRLNGTWVLESIKNEPVSVANFNKKLPTLIINAEEKTYSGFSGCNGLGGNLFTENDLIRFNHGISTLMACPDNKENEYRKQLQKTTQYNISETHLEFSNPNGPTVRYKKG</sequence>
<feature type="signal peptide" evidence="2">
    <location>
        <begin position="1"/>
        <end position="23"/>
    </location>
</feature>
<keyword evidence="2" id="KW-0732">Signal</keyword>
<feature type="domain" description="DUF306" evidence="3">
    <location>
        <begin position="161"/>
        <end position="263"/>
    </location>
</feature>
<dbReference type="InterPro" id="IPR038670">
    <property type="entry name" value="HslJ-like_sf"/>
</dbReference>
<dbReference type="STRING" id="283786.SAMN04487990_108144"/>
<gene>
    <name evidence="4" type="ORF">SAMN04487990_108144</name>
</gene>
<dbReference type="Pfam" id="PF03724">
    <property type="entry name" value="META"/>
    <property type="match status" value="1"/>
</dbReference>
<evidence type="ECO:0000259" key="3">
    <source>
        <dbReference type="Pfam" id="PF03724"/>
    </source>
</evidence>
<accession>A0A1H3ZH07</accession>
<feature type="compositionally biased region" description="Polar residues" evidence="1">
    <location>
        <begin position="31"/>
        <end position="47"/>
    </location>
</feature>
<dbReference type="RefSeq" id="WP_092133653.1">
    <property type="nucleotide sequence ID" value="NZ_FNQK01000008.1"/>
</dbReference>
<dbReference type="Proteomes" id="UP000198846">
    <property type="component" value="Unassembled WGS sequence"/>
</dbReference>
<evidence type="ECO:0000313" key="5">
    <source>
        <dbReference type="Proteomes" id="UP000198846"/>
    </source>
</evidence>
<evidence type="ECO:0000313" key="4">
    <source>
        <dbReference type="EMBL" id="SEA22960.1"/>
    </source>
</evidence>
<reference evidence="4 5" key="1">
    <citation type="submission" date="2016-10" db="EMBL/GenBank/DDBJ databases">
        <authorList>
            <person name="de Groot N.N."/>
        </authorList>
    </citation>
    <scope>NUCLEOTIDE SEQUENCE [LARGE SCALE GENOMIC DNA]</scope>
    <source>
        <strain evidence="4 5">DSM 23842</strain>
    </source>
</reference>
<name>A0A1H3ZH07_BIZPA</name>
<dbReference type="OrthoDB" id="5348860at2"/>
<dbReference type="AlphaFoldDB" id="A0A1H3ZH07"/>
<evidence type="ECO:0000256" key="2">
    <source>
        <dbReference type="SAM" id="SignalP"/>
    </source>
</evidence>
<dbReference type="Gene3D" id="2.40.128.270">
    <property type="match status" value="1"/>
</dbReference>
<protein>
    <submittedName>
        <fullName evidence="4">META domain-containing protein</fullName>
    </submittedName>
</protein>
<keyword evidence="5" id="KW-1185">Reference proteome</keyword>
<proteinExistence type="predicted"/>
<evidence type="ECO:0000256" key="1">
    <source>
        <dbReference type="SAM" id="MobiDB-lite"/>
    </source>
</evidence>
<feature type="region of interest" description="Disordered" evidence="1">
    <location>
        <begin position="25"/>
        <end position="47"/>
    </location>
</feature>
<dbReference type="InterPro" id="IPR005184">
    <property type="entry name" value="DUF306_Meta_HslJ"/>
</dbReference>
<organism evidence="4 5">
    <name type="scientific">Bizionia paragorgiae</name>
    <dbReference type="NCBI Taxonomy" id="283786"/>
    <lineage>
        <taxon>Bacteria</taxon>
        <taxon>Pseudomonadati</taxon>
        <taxon>Bacteroidota</taxon>
        <taxon>Flavobacteriia</taxon>
        <taxon>Flavobacteriales</taxon>
        <taxon>Flavobacteriaceae</taxon>
        <taxon>Bizionia</taxon>
    </lineage>
</organism>
<feature type="chain" id="PRO_5011519016" evidence="2">
    <location>
        <begin position="24"/>
        <end position="267"/>
    </location>
</feature>